<sequence length="370" mass="40595">MIDILQPTAPVASVEVDSLYYGEFDVRCFGESNAAAIATGSGIAFEWFDNNGTLVSTDQHTATILSAGQYTVTSTDVNGCEGTGSILITEPTLLSISVVESNPSSTYQVSCFGAADGWAELTIQGGVENNNVFGYDISWSNNVGNTIMGDTIAYDLPAGFSYTVTVTDANGCMDFATTILYTEPIEFIADVTTINYAGPFHAPKNISFIDSTISVESYGFEWIWQNGLPEYRNGVNQIDNQVFIHEFLKDELGANYVFVMLTNEVTGCQDSVEFIIEVQGMPEVNNVFTPNQDGINDEFLFSEYAMGIVDVQIFNRWGQLVYTWVGSDKSWKGIGIDGKDLPEGVYFYVFEGKGFDGHYYDKKGSVTLLR</sequence>
<dbReference type="Pfam" id="PF13585">
    <property type="entry name" value="CHU_C"/>
    <property type="match status" value="1"/>
</dbReference>
<proteinExistence type="predicted"/>
<organism evidence="1">
    <name type="scientific">Virus NIOZ-UU157</name>
    <dbReference type="NCBI Taxonomy" id="2763269"/>
    <lineage>
        <taxon>Viruses</taxon>
    </lineage>
</organism>
<dbReference type="InterPro" id="IPR026341">
    <property type="entry name" value="T9SS_type_B"/>
</dbReference>
<accession>A0A7S9STP0</accession>
<dbReference type="EMBL" id="MW030538">
    <property type="protein sequence ID" value="QPI16158.1"/>
    <property type="molecule type" value="Genomic_DNA"/>
</dbReference>
<dbReference type="NCBIfam" id="TIGR04131">
    <property type="entry name" value="Bac_Flav_CTERM"/>
    <property type="match status" value="1"/>
</dbReference>
<protein>
    <submittedName>
        <fullName evidence="1">Uncharacterized protein</fullName>
    </submittedName>
</protein>
<reference evidence="1" key="1">
    <citation type="submission" date="2020-08" db="EMBL/GenBank/DDBJ databases">
        <title>Bridging the membrane lipid divide: bacteria of the FCB group superphylum have the potential to synthesize archaeal ether lipids.</title>
        <authorList>
            <person name="Villanueva L."/>
            <person name="von Meijenfeldt F.A.B."/>
            <person name="Westbye A.B."/>
            <person name="Yadav S."/>
            <person name="Hopmans E.C."/>
            <person name="Dutilh B.E."/>
            <person name="Sinninghe Damste J.S."/>
        </authorList>
    </citation>
    <scope>NUCLEOTIDE SEQUENCE</scope>
    <source>
        <strain evidence="1">NIOZ-UU157</strain>
    </source>
</reference>
<gene>
    <name evidence="1" type="ORF">NIOZUU157_00038</name>
</gene>
<evidence type="ECO:0000313" key="1">
    <source>
        <dbReference type="EMBL" id="QPI16158.1"/>
    </source>
</evidence>
<name>A0A7S9STP0_9VIRU</name>